<organism evidence="2 3">
    <name type="scientific">Geodermatophilus sabuli</name>
    <dbReference type="NCBI Taxonomy" id="1564158"/>
    <lineage>
        <taxon>Bacteria</taxon>
        <taxon>Bacillati</taxon>
        <taxon>Actinomycetota</taxon>
        <taxon>Actinomycetes</taxon>
        <taxon>Geodermatophilales</taxon>
        <taxon>Geodermatophilaceae</taxon>
        <taxon>Geodermatophilus</taxon>
    </lineage>
</organism>
<evidence type="ECO:0000313" key="2">
    <source>
        <dbReference type="EMBL" id="SNX97550.1"/>
    </source>
</evidence>
<keyword evidence="3" id="KW-1185">Reference proteome</keyword>
<name>A0A285EEX2_9ACTN</name>
<protein>
    <submittedName>
        <fullName evidence="2">Phosphotransferase enzyme family protein</fullName>
    </submittedName>
</protein>
<dbReference type="Pfam" id="PF01636">
    <property type="entry name" value="APH"/>
    <property type="match status" value="1"/>
</dbReference>
<evidence type="ECO:0000259" key="1">
    <source>
        <dbReference type="Pfam" id="PF01636"/>
    </source>
</evidence>
<dbReference type="RefSeq" id="WP_097207503.1">
    <property type="nucleotide sequence ID" value="NZ_JACHXB010000006.1"/>
</dbReference>
<dbReference type="OrthoDB" id="7842280at2"/>
<dbReference type="InterPro" id="IPR002575">
    <property type="entry name" value="Aminoglycoside_PTrfase"/>
</dbReference>
<evidence type="ECO:0000313" key="3">
    <source>
        <dbReference type="Proteomes" id="UP000219514"/>
    </source>
</evidence>
<dbReference type="SUPFAM" id="SSF56112">
    <property type="entry name" value="Protein kinase-like (PK-like)"/>
    <property type="match status" value="1"/>
</dbReference>
<reference evidence="2 3" key="1">
    <citation type="submission" date="2017-09" db="EMBL/GenBank/DDBJ databases">
        <authorList>
            <person name="Ehlers B."/>
            <person name="Leendertz F.H."/>
        </authorList>
    </citation>
    <scope>NUCLEOTIDE SEQUENCE [LARGE SCALE GENOMIC DNA]</scope>
    <source>
        <strain evidence="2 3">DSM 46844</strain>
    </source>
</reference>
<dbReference type="GO" id="GO:0016740">
    <property type="term" value="F:transferase activity"/>
    <property type="evidence" value="ECO:0007669"/>
    <property type="project" value="UniProtKB-KW"/>
</dbReference>
<dbReference type="Gene3D" id="3.90.1200.10">
    <property type="match status" value="1"/>
</dbReference>
<keyword evidence="2" id="KW-0808">Transferase</keyword>
<dbReference type="Proteomes" id="UP000219514">
    <property type="component" value="Unassembled WGS sequence"/>
</dbReference>
<feature type="domain" description="Aminoglycoside phosphotransferase" evidence="1">
    <location>
        <begin position="152"/>
        <end position="349"/>
    </location>
</feature>
<sequence length="446" mass="47655">MTGATEALDAYLARQGTDRVRPPLRYLRRKPGRGLVAVFGPGRSGDVYTVTVDERSLLEGSDGATLSGSTVQAFPDDPELPHLDAVMTPSEHADLAAALESAARAAHHVLPDWQLLDVAAEPVRYKPGNRCVLRYRLRFGGPGTGDATRTCTLVAKLYQDLQEAQAADDLLTRLRDQAAVPWTARPLGVVPGLPLALTEDLGSRRDRVPAHSGPDVVHPGSDDAFEVVRRAARALAELHTSGVDTGGLSRRTGVEEAGKAGKRARLLEQYVPDLVPVARPVTDAVCAALAALPTDTLRPGHGSYKPSQLMVRDGSVFLVDFDQFCLADPALDVGYFLAYLRPAGLWYHRAGRRAWFEAAAGAFLSAYAERLAERGESAATCAGIARRAPVFEAALLLKIAVRRANRLHSPRPGEVAAVLDEASRCLAVAGPPGSPAEARPARSREA</sequence>
<dbReference type="InterPro" id="IPR011009">
    <property type="entry name" value="Kinase-like_dom_sf"/>
</dbReference>
<dbReference type="EMBL" id="OBDO01000007">
    <property type="protein sequence ID" value="SNX97550.1"/>
    <property type="molecule type" value="Genomic_DNA"/>
</dbReference>
<gene>
    <name evidence="2" type="ORF">SAMN06893097_107194</name>
</gene>
<dbReference type="AlphaFoldDB" id="A0A285EEX2"/>
<proteinExistence type="predicted"/>
<accession>A0A285EEX2</accession>